<dbReference type="InterPro" id="IPR001647">
    <property type="entry name" value="HTH_TetR"/>
</dbReference>
<evidence type="ECO:0000259" key="5">
    <source>
        <dbReference type="PROSITE" id="PS50977"/>
    </source>
</evidence>
<keyword evidence="3" id="KW-0804">Transcription</keyword>
<keyword evidence="7" id="KW-1185">Reference proteome</keyword>
<dbReference type="PRINTS" id="PR00455">
    <property type="entry name" value="HTHTETR"/>
</dbReference>
<dbReference type="InterPro" id="IPR009057">
    <property type="entry name" value="Homeodomain-like_sf"/>
</dbReference>
<proteinExistence type="predicted"/>
<evidence type="ECO:0000313" key="7">
    <source>
        <dbReference type="Proteomes" id="UP001216674"/>
    </source>
</evidence>
<dbReference type="RefSeq" id="WP_276269516.1">
    <property type="nucleotide sequence ID" value="NZ_JARJLM010000719.1"/>
</dbReference>
<dbReference type="Proteomes" id="UP001216674">
    <property type="component" value="Unassembled WGS sequence"/>
</dbReference>
<feature type="DNA-binding region" description="H-T-H motif" evidence="4">
    <location>
        <begin position="38"/>
        <end position="57"/>
    </location>
</feature>
<dbReference type="EMBL" id="JARJLM010000719">
    <property type="protein sequence ID" value="MDF3839934.1"/>
    <property type="molecule type" value="Genomic_DNA"/>
</dbReference>
<protein>
    <submittedName>
        <fullName evidence="6">TetR/AcrR family transcriptional regulator</fullName>
    </submittedName>
</protein>
<keyword evidence="2 4" id="KW-0238">DNA-binding</keyword>
<keyword evidence="1" id="KW-0805">Transcription regulation</keyword>
<dbReference type="InterPro" id="IPR050109">
    <property type="entry name" value="HTH-type_TetR-like_transc_reg"/>
</dbReference>
<gene>
    <name evidence="6" type="ORF">P3W85_44470</name>
</gene>
<organism evidence="6 7">
    <name type="scientific">Cupriavidus basilensis</name>
    <dbReference type="NCBI Taxonomy" id="68895"/>
    <lineage>
        <taxon>Bacteria</taxon>
        <taxon>Pseudomonadati</taxon>
        <taxon>Pseudomonadota</taxon>
        <taxon>Betaproteobacteria</taxon>
        <taxon>Burkholderiales</taxon>
        <taxon>Burkholderiaceae</taxon>
        <taxon>Cupriavidus</taxon>
    </lineage>
</organism>
<dbReference type="SUPFAM" id="SSF46689">
    <property type="entry name" value="Homeodomain-like"/>
    <property type="match status" value="1"/>
</dbReference>
<feature type="domain" description="HTH tetR-type" evidence="5">
    <location>
        <begin position="15"/>
        <end position="75"/>
    </location>
</feature>
<sequence>MPKETAEAAPARRHVEKREAILDAAARIFHRKGLRGATLALVAQDVGLSTNSITCHCRKKEDLVVACLMRTIGEHSLTGPARPVH</sequence>
<dbReference type="Pfam" id="PF00440">
    <property type="entry name" value="TetR_N"/>
    <property type="match status" value="1"/>
</dbReference>
<evidence type="ECO:0000256" key="1">
    <source>
        <dbReference type="ARBA" id="ARBA00023015"/>
    </source>
</evidence>
<dbReference type="PANTHER" id="PTHR30055:SF234">
    <property type="entry name" value="HTH-TYPE TRANSCRIPTIONAL REGULATOR BETI"/>
    <property type="match status" value="1"/>
</dbReference>
<comment type="caution">
    <text evidence="6">The sequence shown here is derived from an EMBL/GenBank/DDBJ whole genome shotgun (WGS) entry which is preliminary data.</text>
</comment>
<dbReference type="Gene3D" id="1.10.357.10">
    <property type="entry name" value="Tetracycline Repressor, domain 2"/>
    <property type="match status" value="1"/>
</dbReference>
<evidence type="ECO:0000256" key="2">
    <source>
        <dbReference type="ARBA" id="ARBA00023125"/>
    </source>
</evidence>
<dbReference type="PROSITE" id="PS50977">
    <property type="entry name" value="HTH_TETR_2"/>
    <property type="match status" value="1"/>
</dbReference>
<dbReference type="PANTHER" id="PTHR30055">
    <property type="entry name" value="HTH-TYPE TRANSCRIPTIONAL REGULATOR RUTR"/>
    <property type="match status" value="1"/>
</dbReference>
<accession>A0ABT6B5C0</accession>
<evidence type="ECO:0000313" key="6">
    <source>
        <dbReference type="EMBL" id="MDF3839934.1"/>
    </source>
</evidence>
<name>A0ABT6B5C0_9BURK</name>
<evidence type="ECO:0000256" key="3">
    <source>
        <dbReference type="ARBA" id="ARBA00023163"/>
    </source>
</evidence>
<reference evidence="6 7" key="1">
    <citation type="submission" date="2023-03" db="EMBL/GenBank/DDBJ databases">
        <title>Draft assemblies of triclosan tolerant bacteria isolated from returned activated sludge.</title>
        <authorList>
            <person name="Van Hamelsveld S."/>
        </authorList>
    </citation>
    <scope>NUCLEOTIDE SEQUENCE [LARGE SCALE GENOMIC DNA]</scope>
    <source>
        <strain evidence="6 7">GW210010_S58</strain>
    </source>
</reference>
<evidence type="ECO:0000256" key="4">
    <source>
        <dbReference type="PROSITE-ProRule" id="PRU00335"/>
    </source>
</evidence>